<dbReference type="STRING" id="1759059.ATE48_10010"/>
<dbReference type="Gene3D" id="2.40.50.1020">
    <property type="entry name" value="LytTr DNA-binding domain"/>
    <property type="match status" value="1"/>
</dbReference>
<evidence type="ECO:0000313" key="3">
    <source>
        <dbReference type="EMBL" id="ANP46228.1"/>
    </source>
</evidence>
<evidence type="ECO:0000259" key="2">
    <source>
        <dbReference type="PROSITE" id="PS50930"/>
    </source>
</evidence>
<dbReference type="OrthoDB" id="7028951at2"/>
<dbReference type="GO" id="GO:0003677">
    <property type="term" value="F:DNA binding"/>
    <property type="evidence" value="ECO:0007669"/>
    <property type="project" value="InterPro"/>
</dbReference>
<dbReference type="SMART" id="SM00850">
    <property type="entry name" value="LytTR"/>
    <property type="match status" value="1"/>
</dbReference>
<feature type="transmembrane region" description="Helical" evidence="1">
    <location>
        <begin position="20"/>
        <end position="38"/>
    </location>
</feature>
<keyword evidence="1" id="KW-1133">Transmembrane helix</keyword>
<keyword evidence="1" id="KW-0472">Membrane</keyword>
<dbReference type="AlphaFoldDB" id="A0A1B1AI46"/>
<accession>A0A1B1AI46</accession>
<gene>
    <name evidence="3" type="ORF">ATE48_10010</name>
</gene>
<name>A0A1B1AI46_9PROT</name>
<keyword evidence="4" id="KW-1185">Reference proteome</keyword>
<evidence type="ECO:0000256" key="1">
    <source>
        <dbReference type="SAM" id="Phobius"/>
    </source>
</evidence>
<dbReference type="PROSITE" id="PS50930">
    <property type="entry name" value="HTH_LYTTR"/>
    <property type="match status" value="1"/>
</dbReference>
<dbReference type="KEGG" id="cbot:ATE48_10010"/>
<protein>
    <recommendedName>
        <fullName evidence="2">HTH LytTR-type domain-containing protein</fullName>
    </recommendedName>
</protein>
<feature type="transmembrane region" description="Helical" evidence="1">
    <location>
        <begin position="44"/>
        <end position="62"/>
    </location>
</feature>
<reference evidence="3 4" key="1">
    <citation type="submission" date="2015-11" db="EMBL/GenBank/DDBJ databases">
        <title>Whole-Genome Sequence of Candidatus Oderbacter manganicum from the National Park Lower Oder Valley, Germany.</title>
        <authorList>
            <person name="Braun B."/>
            <person name="Liere K."/>
            <person name="Szewzyk U."/>
        </authorList>
    </citation>
    <scope>NUCLEOTIDE SEQUENCE [LARGE SCALE GENOMIC DNA]</scope>
    <source>
        <strain evidence="3 4">OTSz_A_272</strain>
    </source>
</reference>
<keyword evidence="1" id="KW-0812">Transmembrane</keyword>
<dbReference type="Proteomes" id="UP000092498">
    <property type="component" value="Chromosome"/>
</dbReference>
<evidence type="ECO:0000313" key="4">
    <source>
        <dbReference type="Proteomes" id="UP000092498"/>
    </source>
</evidence>
<dbReference type="InParanoid" id="A0A1B1AI46"/>
<organism evidence="3 4">
    <name type="scientific">Candidatus Viadribacter manganicus</name>
    <dbReference type="NCBI Taxonomy" id="1759059"/>
    <lineage>
        <taxon>Bacteria</taxon>
        <taxon>Pseudomonadati</taxon>
        <taxon>Pseudomonadota</taxon>
        <taxon>Alphaproteobacteria</taxon>
        <taxon>Hyphomonadales</taxon>
        <taxon>Hyphomonadaceae</taxon>
        <taxon>Candidatus Viadribacter</taxon>
    </lineage>
</organism>
<dbReference type="RefSeq" id="WP_083197277.1">
    <property type="nucleotide sequence ID" value="NZ_CP013244.1"/>
</dbReference>
<proteinExistence type="predicted"/>
<dbReference type="Pfam" id="PF04397">
    <property type="entry name" value="LytTR"/>
    <property type="match status" value="1"/>
</dbReference>
<feature type="transmembrane region" description="Helical" evidence="1">
    <location>
        <begin position="83"/>
        <end position="104"/>
    </location>
</feature>
<feature type="transmembrane region" description="Helical" evidence="1">
    <location>
        <begin position="116"/>
        <end position="134"/>
    </location>
</feature>
<sequence length="259" mass="28295">MTNAKEPRIPKIDHPLTRTLTIVAAIGAFLAFTNPFGATGSVPYWASFLYWTTLVGEGWFGATFIARTLERMVPRIGALANRIAATVLIAAVVSGTVVLFQIAIDQPVSVSYYPRLYGLVLGVSIAIAGLAWLVDRAFKDQWPGAQTHAAPAGARPVRFMERLPPKLRGAALHAVSSEDHYLRLHTSKGSDLILMRLSDAITELEGLEGAQTHRSWWVAREGVESTRRDGDKLVLILKGGAEAPVSRPNVRVLREAGWY</sequence>
<feature type="domain" description="HTH LytTR-type" evidence="2">
    <location>
        <begin position="160"/>
        <end position="259"/>
    </location>
</feature>
<dbReference type="InterPro" id="IPR007492">
    <property type="entry name" value="LytTR_DNA-bd_dom"/>
</dbReference>
<dbReference type="EMBL" id="CP013244">
    <property type="protein sequence ID" value="ANP46228.1"/>
    <property type="molecule type" value="Genomic_DNA"/>
</dbReference>